<feature type="transmembrane region" description="Helical" evidence="6">
    <location>
        <begin position="81"/>
        <end position="100"/>
    </location>
</feature>
<evidence type="ECO:0000256" key="3">
    <source>
        <dbReference type="ARBA" id="ARBA00022692"/>
    </source>
</evidence>
<dbReference type="InterPro" id="IPR004307">
    <property type="entry name" value="TspO_MBR"/>
</dbReference>
<keyword evidence="3 6" id="KW-0812">Transmembrane</keyword>
<protein>
    <submittedName>
        <fullName evidence="7">CrtK protein</fullName>
    </submittedName>
</protein>
<evidence type="ECO:0000256" key="4">
    <source>
        <dbReference type="ARBA" id="ARBA00022989"/>
    </source>
</evidence>
<dbReference type="OrthoDB" id="9795496at2"/>
<dbReference type="PIRSF" id="PIRSF005859">
    <property type="entry name" value="PBR"/>
    <property type="match status" value="1"/>
</dbReference>
<dbReference type="AlphaFoldDB" id="Q3AU89"/>
<reference evidence="7" key="1">
    <citation type="submission" date="2005-08" db="EMBL/GenBank/DDBJ databases">
        <title>Complete sequence of Chlorobium chlorochromatii CaD3.</title>
        <authorList>
            <person name="Copeland A."/>
            <person name="Lucas S."/>
            <person name="Lapidus A."/>
            <person name="Barry K."/>
            <person name="Detter J.C."/>
            <person name="Glavina T."/>
            <person name="Hammon N."/>
            <person name="Israni S."/>
            <person name="Pitluck S."/>
            <person name="Bryant D."/>
            <person name="Schmutz J."/>
            <person name="Larimer F."/>
            <person name="Land M."/>
            <person name="Kyrpides N."/>
            <person name="Ivanova N."/>
            <person name="Richardson P."/>
        </authorList>
    </citation>
    <scope>NUCLEOTIDE SEQUENCE [LARGE SCALE GENOMIC DNA]</scope>
    <source>
        <strain evidence="7">CaD3</strain>
    </source>
</reference>
<gene>
    <name evidence="7" type="ordered locus">Cag_0158</name>
</gene>
<dbReference type="EMBL" id="CP000108">
    <property type="protein sequence ID" value="ABB27436.1"/>
    <property type="molecule type" value="Genomic_DNA"/>
</dbReference>
<dbReference type="GO" id="GO:0016020">
    <property type="term" value="C:membrane"/>
    <property type="evidence" value="ECO:0007669"/>
    <property type="project" value="UniProtKB-SubCell"/>
</dbReference>
<dbReference type="CDD" id="cd15904">
    <property type="entry name" value="TSPO_MBR"/>
    <property type="match status" value="1"/>
</dbReference>
<dbReference type="KEGG" id="cch:Cag_0158"/>
<sequence>MSVNIPKLALAQAICFSAAFGGSLFTPQQNSEWYYQILQKPAWNPPDWLFGPAWALFFLLMGFALYQVLEKGANKPALRPALVAFGIQLVLNFCWSALFFGLHSPLFALVDIVLLWLAILFTIIKFKPISPLASNLLIPYILWVSFASVLTFTIWQMN</sequence>
<dbReference type="eggNOG" id="COG3476">
    <property type="taxonomic scope" value="Bacteria"/>
</dbReference>
<dbReference type="PANTHER" id="PTHR10057">
    <property type="entry name" value="PERIPHERAL-TYPE BENZODIAZEPINE RECEPTOR"/>
    <property type="match status" value="1"/>
</dbReference>
<dbReference type="HOGENOM" id="CLU_091805_2_0_10"/>
<dbReference type="InterPro" id="IPR038330">
    <property type="entry name" value="TspO/MBR-related_sf"/>
</dbReference>
<feature type="transmembrane region" description="Helical" evidence="6">
    <location>
        <begin position="49"/>
        <end position="69"/>
    </location>
</feature>
<accession>Q3AU89</accession>
<comment type="subcellular location">
    <subcellularLocation>
        <location evidence="1">Membrane</location>
        <topology evidence="1">Multi-pass membrane protein</topology>
    </subcellularLocation>
</comment>
<dbReference type="FunFam" id="1.20.1260.100:FF:000001">
    <property type="entry name" value="translocator protein 2"/>
    <property type="match status" value="1"/>
</dbReference>
<evidence type="ECO:0000256" key="2">
    <source>
        <dbReference type="ARBA" id="ARBA00007524"/>
    </source>
</evidence>
<evidence type="ECO:0000256" key="1">
    <source>
        <dbReference type="ARBA" id="ARBA00004141"/>
    </source>
</evidence>
<name>Q3AU89_CHLCH</name>
<keyword evidence="5 6" id="KW-0472">Membrane</keyword>
<comment type="similarity">
    <text evidence="2">Belongs to the TspO/BZRP family.</text>
</comment>
<dbReference type="GO" id="GO:0033013">
    <property type="term" value="P:tetrapyrrole metabolic process"/>
    <property type="evidence" value="ECO:0007669"/>
    <property type="project" value="UniProtKB-ARBA"/>
</dbReference>
<dbReference type="PANTHER" id="PTHR10057:SF0">
    <property type="entry name" value="TRANSLOCATOR PROTEIN"/>
    <property type="match status" value="1"/>
</dbReference>
<dbReference type="Pfam" id="PF03073">
    <property type="entry name" value="TspO_MBR"/>
    <property type="match status" value="1"/>
</dbReference>
<feature type="transmembrane region" description="Helical" evidence="6">
    <location>
        <begin position="136"/>
        <end position="155"/>
    </location>
</feature>
<organism evidence="7">
    <name type="scientific">Chlorobium chlorochromatii (strain CaD3)</name>
    <dbReference type="NCBI Taxonomy" id="340177"/>
    <lineage>
        <taxon>Bacteria</taxon>
        <taxon>Pseudomonadati</taxon>
        <taxon>Chlorobiota</taxon>
        <taxon>Chlorobiia</taxon>
        <taxon>Chlorobiales</taxon>
        <taxon>Chlorobiaceae</taxon>
        <taxon>Chlorobium/Pelodictyon group</taxon>
        <taxon>Chlorobium</taxon>
    </lineage>
</organism>
<keyword evidence="4 6" id="KW-1133">Transmembrane helix</keyword>
<evidence type="ECO:0000256" key="6">
    <source>
        <dbReference type="SAM" id="Phobius"/>
    </source>
</evidence>
<feature type="transmembrane region" description="Helical" evidence="6">
    <location>
        <begin position="106"/>
        <end position="124"/>
    </location>
</feature>
<evidence type="ECO:0000313" key="7">
    <source>
        <dbReference type="EMBL" id="ABB27436.1"/>
    </source>
</evidence>
<evidence type="ECO:0000256" key="5">
    <source>
        <dbReference type="ARBA" id="ARBA00023136"/>
    </source>
</evidence>
<proteinExistence type="inferred from homology"/>
<dbReference type="STRING" id="340177.Cag_0158"/>
<dbReference type="Gene3D" id="1.20.1260.100">
    <property type="entry name" value="TspO/MBR protein"/>
    <property type="match status" value="1"/>
</dbReference>